<proteinExistence type="predicted"/>
<name>A0AAD9E7V4_9PEZI</name>
<protein>
    <submittedName>
        <fullName evidence="2">Uncharacterized protein</fullName>
    </submittedName>
</protein>
<gene>
    <name evidence="2" type="ORF">CCHR01_19444</name>
</gene>
<dbReference type="Proteomes" id="UP001243330">
    <property type="component" value="Unassembled WGS sequence"/>
</dbReference>
<evidence type="ECO:0000313" key="2">
    <source>
        <dbReference type="EMBL" id="KAK1837932.1"/>
    </source>
</evidence>
<reference evidence="2" key="1">
    <citation type="submission" date="2023-01" db="EMBL/GenBank/DDBJ databases">
        <title>Colletotrichum chrysophilum M932 genome sequence.</title>
        <authorList>
            <person name="Baroncelli R."/>
        </authorList>
    </citation>
    <scope>NUCLEOTIDE SEQUENCE</scope>
    <source>
        <strain evidence="2">M932</strain>
    </source>
</reference>
<evidence type="ECO:0000313" key="3">
    <source>
        <dbReference type="Proteomes" id="UP001243330"/>
    </source>
</evidence>
<accession>A0AAD9E7V4</accession>
<evidence type="ECO:0000256" key="1">
    <source>
        <dbReference type="SAM" id="MobiDB-lite"/>
    </source>
</evidence>
<feature type="region of interest" description="Disordered" evidence="1">
    <location>
        <begin position="83"/>
        <end position="111"/>
    </location>
</feature>
<comment type="caution">
    <text evidence="2">The sequence shown here is derived from an EMBL/GenBank/DDBJ whole genome shotgun (WGS) entry which is preliminary data.</text>
</comment>
<dbReference type="EMBL" id="JAQOWY010000958">
    <property type="protein sequence ID" value="KAK1837932.1"/>
    <property type="molecule type" value="Genomic_DNA"/>
</dbReference>
<keyword evidence="3" id="KW-1185">Reference proteome</keyword>
<organism evidence="2 3">
    <name type="scientific">Colletotrichum chrysophilum</name>
    <dbReference type="NCBI Taxonomy" id="1836956"/>
    <lineage>
        <taxon>Eukaryota</taxon>
        <taxon>Fungi</taxon>
        <taxon>Dikarya</taxon>
        <taxon>Ascomycota</taxon>
        <taxon>Pezizomycotina</taxon>
        <taxon>Sordariomycetes</taxon>
        <taxon>Hypocreomycetidae</taxon>
        <taxon>Glomerellales</taxon>
        <taxon>Glomerellaceae</taxon>
        <taxon>Colletotrichum</taxon>
        <taxon>Colletotrichum gloeosporioides species complex</taxon>
    </lineage>
</organism>
<sequence length="195" mass="21510">MGRKIEVTLRFPSALVAQSGFKIQEEALENVITERKTPARWSRRISLRWDDGARPVICRTRAPSQNGGFVASADAHWAASALKPPGAHKGEGAKASPSLVRRKHGRGGPLQQCSRCLQQSKFIRATSSSWASGEELDARATAKRKAGGGWPRRLSAMRYEGLSLRGVQLARRIHMRDDLMDVNVAKVEVKRLKSS</sequence>
<dbReference type="AlphaFoldDB" id="A0AAD9E7V4"/>